<comment type="similarity">
    <text evidence="3 6">Belongs to the MoeA family.</text>
</comment>
<dbReference type="InterPro" id="IPR036135">
    <property type="entry name" value="MoeA_linker/N_sf"/>
</dbReference>
<proteinExistence type="inferred from homology"/>
<dbReference type="Pfam" id="PF00994">
    <property type="entry name" value="MoCF_biosynth"/>
    <property type="match status" value="1"/>
</dbReference>
<protein>
    <recommendedName>
        <fullName evidence="6">Molybdopterin molybdenumtransferase</fullName>
        <ecNumber evidence="6">2.10.1.1</ecNumber>
    </recommendedName>
</protein>
<comment type="function">
    <text evidence="1 6">Catalyzes the insertion of molybdate into adenylated molybdopterin with the concomitant release of AMP.</text>
</comment>
<keyword evidence="6" id="KW-0500">Molybdenum</keyword>
<evidence type="ECO:0000256" key="1">
    <source>
        <dbReference type="ARBA" id="ARBA00002901"/>
    </source>
</evidence>
<dbReference type="NCBIfam" id="NF007960">
    <property type="entry name" value="PRK10680.1"/>
    <property type="match status" value="1"/>
</dbReference>
<dbReference type="InterPro" id="IPR036688">
    <property type="entry name" value="MoeA_C_domain_IV_sf"/>
</dbReference>
<organism evidence="8 9">
    <name type="scientific">Kistimonas scapharcae</name>
    <dbReference type="NCBI Taxonomy" id="1036133"/>
    <lineage>
        <taxon>Bacteria</taxon>
        <taxon>Pseudomonadati</taxon>
        <taxon>Pseudomonadota</taxon>
        <taxon>Gammaproteobacteria</taxon>
        <taxon>Oceanospirillales</taxon>
        <taxon>Endozoicomonadaceae</taxon>
        <taxon>Kistimonas</taxon>
    </lineage>
</organism>
<reference evidence="9" key="1">
    <citation type="journal article" date="2019" name="Int. J. Syst. Evol. Microbiol.">
        <title>The Global Catalogue of Microorganisms (GCM) 10K type strain sequencing project: providing services to taxonomists for standard genome sequencing and annotation.</title>
        <authorList>
            <consortium name="The Broad Institute Genomics Platform"/>
            <consortium name="The Broad Institute Genome Sequencing Center for Infectious Disease"/>
            <person name="Wu L."/>
            <person name="Ma J."/>
        </authorList>
    </citation>
    <scope>NUCLEOTIDE SEQUENCE [LARGE SCALE GENOMIC DNA]</scope>
    <source>
        <strain evidence="9">JCM 17805</strain>
    </source>
</reference>
<keyword evidence="9" id="KW-1185">Reference proteome</keyword>
<keyword evidence="6" id="KW-0460">Magnesium</keyword>
<sequence length="411" mass="44304">MSDCCSAPGLMAVEEGLARMRQVIRPVEAEEAVALTKALDRVLAVDIVSPLNVPSCDNSAMDGYALRAVDLAAGSPLPVAGKSFAGHPFDGECPQGHCIRIMTGASIPAGTDTVIMQEQTEQTDTGIRFLTDSQPGNNIRKAGEDIREGHTVLSVCRRLLPQDIGLLASLGIAQVKVLRKLKVAIFSTGDELRQPGETLNPGDIYDSNRHTVRAMLQRLGVDVLDLGCIPDDCDQLREAFLTADREADAVITSGGVSVGEADYTKTILDELGKTEFWKLAIKPGKPFAFGTLPNSLFFGLPGNPVSATVTFDLLVTPMLHKMMGTRSSAPRQLQIRSRETLKKREGRREYLRGMLHTGSDGVMEVSTTGRQGSGILTSMSQADCYIVFPEDQTLIKQGDNVTVQLFDATLA</sequence>
<dbReference type="Gene3D" id="3.90.105.10">
    <property type="entry name" value="Molybdopterin biosynthesis moea protein, domain 2"/>
    <property type="match status" value="1"/>
</dbReference>
<dbReference type="Gene3D" id="2.170.190.11">
    <property type="entry name" value="Molybdopterin biosynthesis moea protein, domain 3"/>
    <property type="match status" value="1"/>
</dbReference>
<dbReference type="Pfam" id="PF03453">
    <property type="entry name" value="MoeA_N"/>
    <property type="match status" value="1"/>
</dbReference>
<dbReference type="InterPro" id="IPR001453">
    <property type="entry name" value="MoaB/Mog_dom"/>
</dbReference>
<dbReference type="Proteomes" id="UP001500604">
    <property type="component" value="Unassembled WGS sequence"/>
</dbReference>
<dbReference type="InterPro" id="IPR036425">
    <property type="entry name" value="MoaB/Mog-like_dom_sf"/>
</dbReference>
<dbReference type="SUPFAM" id="SSF53218">
    <property type="entry name" value="Molybdenum cofactor biosynthesis proteins"/>
    <property type="match status" value="1"/>
</dbReference>
<evidence type="ECO:0000313" key="8">
    <source>
        <dbReference type="EMBL" id="GAA4650280.1"/>
    </source>
</evidence>
<dbReference type="PROSITE" id="PS01079">
    <property type="entry name" value="MOCF_BIOSYNTHESIS_2"/>
    <property type="match status" value="1"/>
</dbReference>
<comment type="cofactor">
    <cofactor evidence="6">
        <name>Mg(2+)</name>
        <dbReference type="ChEBI" id="CHEBI:18420"/>
    </cofactor>
</comment>
<dbReference type="PANTHER" id="PTHR10192">
    <property type="entry name" value="MOLYBDOPTERIN BIOSYNTHESIS PROTEIN"/>
    <property type="match status" value="1"/>
</dbReference>
<feature type="domain" description="MoaB/Mog" evidence="7">
    <location>
        <begin position="184"/>
        <end position="321"/>
    </location>
</feature>
<dbReference type="Pfam" id="PF03454">
    <property type="entry name" value="MoeA_C"/>
    <property type="match status" value="1"/>
</dbReference>
<evidence type="ECO:0000256" key="4">
    <source>
        <dbReference type="ARBA" id="ARBA00023150"/>
    </source>
</evidence>
<dbReference type="EC" id="2.10.1.1" evidence="6"/>
<keyword evidence="4 6" id="KW-0501">Molybdenum cofactor biosynthesis</keyword>
<comment type="pathway">
    <text evidence="2 6">Cofactor biosynthesis; molybdopterin biosynthesis.</text>
</comment>
<evidence type="ECO:0000256" key="3">
    <source>
        <dbReference type="ARBA" id="ARBA00010763"/>
    </source>
</evidence>
<dbReference type="InterPro" id="IPR005110">
    <property type="entry name" value="MoeA_linker/N"/>
</dbReference>
<dbReference type="RefSeq" id="WP_345196413.1">
    <property type="nucleotide sequence ID" value="NZ_BAABFL010000381.1"/>
</dbReference>
<evidence type="ECO:0000256" key="6">
    <source>
        <dbReference type="RuleBase" id="RU365090"/>
    </source>
</evidence>
<dbReference type="Gene3D" id="2.40.340.10">
    <property type="entry name" value="MoeA, C-terminal, domain IV"/>
    <property type="match status" value="1"/>
</dbReference>
<accession>A0ABP8V2F6</accession>
<dbReference type="Gene3D" id="3.40.980.10">
    <property type="entry name" value="MoaB/Mog-like domain"/>
    <property type="match status" value="1"/>
</dbReference>
<keyword evidence="6" id="KW-0808">Transferase</keyword>
<gene>
    <name evidence="8" type="primary">moeA</name>
    <name evidence="8" type="ORF">GCM10023116_25630</name>
</gene>
<evidence type="ECO:0000256" key="5">
    <source>
        <dbReference type="ARBA" id="ARBA00047317"/>
    </source>
</evidence>
<dbReference type="NCBIfam" id="NF045515">
    <property type="entry name" value="Glp_gephyrin"/>
    <property type="match status" value="1"/>
</dbReference>
<evidence type="ECO:0000259" key="7">
    <source>
        <dbReference type="SMART" id="SM00852"/>
    </source>
</evidence>
<dbReference type="SMART" id="SM00852">
    <property type="entry name" value="MoCF_biosynth"/>
    <property type="match status" value="1"/>
</dbReference>
<dbReference type="InterPro" id="IPR008284">
    <property type="entry name" value="MoCF_biosynth_CS"/>
</dbReference>
<name>A0ABP8V2F6_9GAMM</name>
<evidence type="ECO:0000313" key="9">
    <source>
        <dbReference type="Proteomes" id="UP001500604"/>
    </source>
</evidence>
<keyword evidence="6" id="KW-0479">Metal-binding</keyword>
<dbReference type="EMBL" id="BAABFL010000381">
    <property type="protein sequence ID" value="GAA4650280.1"/>
    <property type="molecule type" value="Genomic_DNA"/>
</dbReference>
<dbReference type="PANTHER" id="PTHR10192:SF5">
    <property type="entry name" value="GEPHYRIN"/>
    <property type="match status" value="1"/>
</dbReference>
<comment type="caution">
    <text evidence="8">The sequence shown here is derived from an EMBL/GenBank/DDBJ whole genome shotgun (WGS) entry which is preliminary data.</text>
</comment>
<dbReference type="InterPro" id="IPR005111">
    <property type="entry name" value="MoeA_C_domain_IV"/>
</dbReference>
<dbReference type="NCBIfam" id="TIGR00177">
    <property type="entry name" value="molyb_syn"/>
    <property type="match status" value="1"/>
</dbReference>
<dbReference type="SUPFAM" id="SSF63882">
    <property type="entry name" value="MoeA N-terminal region -like"/>
    <property type="match status" value="1"/>
</dbReference>
<dbReference type="InterPro" id="IPR038987">
    <property type="entry name" value="MoeA-like"/>
</dbReference>
<dbReference type="SUPFAM" id="SSF63867">
    <property type="entry name" value="MoeA C-terminal domain-like"/>
    <property type="match status" value="1"/>
</dbReference>
<evidence type="ECO:0000256" key="2">
    <source>
        <dbReference type="ARBA" id="ARBA00005046"/>
    </source>
</evidence>
<comment type="catalytic activity">
    <reaction evidence="5">
        <text>adenylyl-molybdopterin + molybdate = Mo-molybdopterin + AMP + H(+)</text>
        <dbReference type="Rhea" id="RHEA:35047"/>
        <dbReference type="ChEBI" id="CHEBI:15378"/>
        <dbReference type="ChEBI" id="CHEBI:36264"/>
        <dbReference type="ChEBI" id="CHEBI:62727"/>
        <dbReference type="ChEBI" id="CHEBI:71302"/>
        <dbReference type="ChEBI" id="CHEBI:456215"/>
        <dbReference type="EC" id="2.10.1.1"/>
    </reaction>
</comment>
<dbReference type="CDD" id="cd00887">
    <property type="entry name" value="MoeA"/>
    <property type="match status" value="1"/>
</dbReference>